<dbReference type="GO" id="GO:0043138">
    <property type="term" value="F:3'-5' DNA helicase activity"/>
    <property type="evidence" value="ECO:0007669"/>
    <property type="project" value="UniProtKB-EC"/>
</dbReference>
<dbReference type="GO" id="GO:0005524">
    <property type="term" value="F:ATP binding"/>
    <property type="evidence" value="ECO:0007669"/>
    <property type="project" value="UniProtKB-UniRule"/>
</dbReference>
<dbReference type="Pfam" id="PF13361">
    <property type="entry name" value="UvrD_C"/>
    <property type="match status" value="1"/>
</dbReference>
<reference evidence="18 19" key="1">
    <citation type="submission" date="2018-09" db="EMBL/GenBank/DDBJ databases">
        <title>Gemmobacter lutimaris sp. nov., a marine bacterium isolated from tidal flat.</title>
        <authorList>
            <person name="Lee D.W."/>
            <person name="Yoo Y."/>
            <person name="Kim J.-J."/>
            <person name="Kim B.S."/>
        </authorList>
    </citation>
    <scope>NUCLEOTIDE SEQUENCE [LARGE SCALE GENOMIC DNA]</scope>
    <source>
        <strain evidence="18 19">YJ-T1-11</strain>
    </source>
</reference>
<gene>
    <name evidence="18" type="primary">addA</name>
    <name evidence="18" type="ORF">D2N39_15225</name>
</gene>
<evidence type="ECO:0000256" key="7">
    <source>
        <dbReference type="ARBA" id="ARBA00022840"/>
    </source>
</evidence>
<dbReference type="GO" id="GO:0005829">
    <property type="term" value="C:cytosol"/>
    <property type="evidence" value="ECO:0007669"/>
    <property type="project" value="TreeGrafter"/>
</dbReference>
<evidence type="ECO:0000313" key="18">
    <source>
        <dbReference type="EMBL" id="RID90941.1"/>
    </source>
</evidence>
<keyword evidence="8" id="KW-0238">DNA-binding</keyword>
<dbReference type="PANTHER" id="PTHR11070:SF2">
    <property type="entry name" value="ATP-DEPENDENT DNA HELICASE SRS2"/>
    <property type="match status" value="1"/>
</dbReference>
<evidence type="ECO:0000256" key="4">
    <source>
        <dbReference type="ARBA" id="ARBA00022801"/>
    </source>
</evidence>
<comment type="caution">
    <text evidence="18">The sequence shown here is derived from an EMBL/GenBank/DDBJ whole genome shotgun (WGS) entry which is preliminary data.</text>
</comment>
<keyword evidence="4 15" id="KW-0378">Hydrolase</keyword>
<evidence type="ECO:0000256" key="5">
    <source>
        <dbReference type="ARBA" id="ARBA00022806"/>
    </source>
</evidence>
<comment type="catalytic activity">
    <reaction evidence="14">
        <text>ATP + H2O = ADP + phosphate + H(+)</text>
        <dbReference type="Rhea" id="RHEA:13065"/>
        <dbReference type="ChEBI" id="CHEBI:15377"/>
        <dbReference type="ChEBI" id="CHEBI:15378"/>
        <dbReference type="ChEBI" id="CHEBI:30616"/>
        <dbReference type="ChEBI" id="CHEBI:43474"/>
        <dbReference type="ChEBI" id="CHEBI:456216"/>
        <dbReference type="EC" id="5.6.2.4"/>
    </reaction>
</comment>
<keyword evidence="5 15" id="KW-0347">Helicase</keyword>
<evidence type="ECO:0000256" key="14">
    <source>
        <dbReference type="ARBA" id="ARBA00048988"/>
    </source>
</evidence>
<feature type="domain" description="UvrD-like helicase C-terminal" evidence="17">
    <location>
        <begin position="505"/>
        <end position="777"/>
    </location>
</feature>
<dbReference type="Pfam" id="PF12705">
    <property type="entry name" value="PDDEXK_1"/>
    <property type="match status" value="1"/>
</dbReference>
<keyword evidence="10" id="KW-0413">Isomerase</keyword>
<dbReference type="RefSeq" id="WP_119135632.1">
    <property type="nucleotide sequence ID" value="NZ_QXXQ01000009.1"/>
</dbReference>
<dbReference type="Gene3D" id="3.40.50.300">
    <property type="entry name" value="P-loop containing nucleotide triphosphate hydrolases"/>
    <property type="match status" value="4"/>
</dbReference>
<dbReference type="InterPro" id="IPR027417">
    <property type="entry name" value="P-loop_NTPase"/>
</dbReference>
<dbReference type="PROSITE" id="PS51217">
    <property type="entry name" value="UVRD_HELICASE_CTER"/>
    <property type="match status" value="1"/>
</dbReference>
<evidence type="ECO:0000313" key="19">
    <source>
        <dbReference type="Proteomes" id="UP000266649"/>
    </source>
</evidence>
<dbReference type="PANTHER" id="PTHR11070">
    <property type="entry name" value="UVRD / RECB / PCRA DNA HELICASE FAMILY MEMBER"/>
    <property type="match status" value="1"/>
</dbReference>
<feature type="domain" description="UvrD-like helicase ATP-binding" evidence="16">
    <location>
        <begin position="3"/>
        <end position="479"/>
    </location>
</feature>
<dbReference type="InterPro" id="IPR000212">
    <property type="entry name" value="DNA_helicase_UvrD/REP"/>
</dbReference>
<dbReference type="InterPro" id="IPR011604">
    <property type="entry name" value="PDDEXK-like_dom_sf"/>
</dbReference>
<evidence type="ECO:0000256" key="12">
    <source>
        <dbReference type="ARBA" id="ARBA00034808"/>
    </source>
</evidence>
<protein>
    <recommendedName>
        <fullName evidence="12">DNA 3'-5' helicase</fullName>
        <ecNumber evidence="12">5.6.2.4</ecNumber>
    </recommendedName>
    <alternativeName>
        <fullName evidence="13">DNA 3'-5' helicase II</fullName>
    </alternativeName>
</protein>
<dbReference type="OrthoDB" id="9810135at2"/>
<evidence type="ECO:0000256" key="9">
    <source>
        <dbReference type="ARBA" id="ARBA00023204"/>
    </source>
</evidence>
<dbReference type="GO" id="GO:0000725">
    <property type="term" value="P:recombinational repair"/>
    <property type="evidence" value="ECO:0007669"/>
    <property type="project" value="TreeGrafter"/>
</dbReference>
<accession>A0A398BPW2</accession>
<evidence type="ECO:0000256" key="13">
    <source>
        <dbReference type="ARBA" id="ARBA00034923"/>
    </source>
</evidence>
<evidence type="ECO:0000256" key="15">
    <source>
        <dbReference type="PROSITE-ProRule" id="PRU00560"/>
    </source>
</evidence>
<evidence type="ECO:0000259" key="16">
    <source>
        <dbReference type="PROSITE" id="PS51198"/>
    </source>
</evidence>
<evidence type="ECO:0000256" key="11">
    <source>
        <dbReference type="ARBA" id="ARBA00034617"/>
    </source>
</evidence>
<dbReference type="Pfam" id="PF00580">
    <property type="entry name" value="UvrD-helicase"/>
    <property type="match status" value="1"/>
</dbReference>
<evidence type="ECO:0000256" key="2">
    <source>
        <dbReference type="ARBA" id="ARBA00022741"/>
    </source>
</evidence>
<evidence type="ECO:0000256" key="8">
    <source>
        <dbReference type="ARBA" id="ARBA00023125"/>
    </source>
</evidence>
<dbReference type="SUPFAM" id="SSF52980">
    <property type="entry name" value="Restriction endonuclease-like"/>
    <property type="match status" value="1"/>
</dbReference>
<dbReference type="InterPro" id="IPR014017">
    <property type="entry name" value="DNA_helicase_UvrD-like_C"/>
</dbReference>
<keyword evidence="9" id="KW-0234">DNA repair</keyword>
<feature type="binding site" evidence="15">
    <location>
        <begin position="24"/>
        <end position="31"/>
    </location>
    <ligand>
        <name>ATP</name>
        <dbReference type="ChEBI" id="CHEBI:30616"/>
    </ligand>
</feature>
<dbReference type="InterPro" id="IPR038726">
    <property type="entry name" value="PDDEXK_AddAB-type"/>
</dbReference>
<comment type="catalytic activity">
    <reaction evidence="11">
        <text>Couples ATP hydrolysis with the unwinding of duplex DNA by translocating in the 3'-5' direction.</text>
        <dbReference type="EC" id="5.6.2.4"/>
    </reaction>
</comment>
<evidence type="ECO:0000259" key="17">
    <source>
        <dbReference type="PROSITE" id="PS51217"/>
    </source>
</evidence>
<dbReference type="Proteomes" id="UP000266649">
    <property type="component" value="Unassembled WGS sequence"/>
</dbReference>
<organism evidence="18 19">
    <name type="scientific">Gemmobacter lutimaris</name>
    <dbReference type="NCBI Taxonomy" id="2306023"/>
    <lineage>
        <taxon>Bacteria</taxon>
        <taxon>Pseudomonadati</taxon>
        <taxon>Pseudomonadota</taxon>
        <taxon>Alphaproteobacteria</taxon>
        <taxon>Rhodobacterales</taxon>
        <taxon>Paracoccaceae</taxon>
        <taxon>Gemmobacter</taxon>
    </lineage>
</organism>
<dbReference type="PROSITE" id="PS51198">
    <property type="entry name" value="UVRD_HELICASE_ATP_BIND"/>
    <property type="match status" value="1"/>
</dbReference>
<dbReference type="SUPFAM" id="SSF52540">
    <property type="entry name" value="P-loop containing nucleoside triphosphate hydrolases"/>
    <property type="match status" value="1"/>
</dbReference>
<dbReference type="NCBIfam" id="TIGR02784">
    <property type="entry name" value="addA_alphas"/>
    <property type="match status" value="1"/>
</dbReference>
<evidence type="ECO:0000256" key="10">
    <source>
        <dbReference type="ARBA" id="ARBA00023235"/>
    </source>
</evidence>
<keyword evidence="3" id="KW-0227">DNA damage</keyword>
<dbReference type="GO" id="GO:0003677">
    <property type="term" value="F:DNA binding"/>
    <property type="evidence" value="ECO:0007669"/>
    <property type="project" value="UniProtKB-KW"/>
</dbReference>
<evidence type="ECO:0000256" key="1">
    <source>
        <dbReference type="ARBA" id="ARBA00022722"/>
    </source>
</evidence>
<dbReference type="InterPro" id="IPR014016">
    <property type="entry name" value="UvrD-like_ATP-bd"/>
</dbReference>
<dbReference type="Gene3D" id="3.90.320.10">
    <property type="match status" value="1"/>
</dbReference>
<evidence type="ECO:0000256" key="6">
    <source>
        <dbReference type="ARBA" id="ARBA00022839"/>
    </source>
</evidence>
<name>A0A398BPW2_9RHOB</name>
<sequence length="1106" mass="121230">MSRNAASERQVQAADPGWSTWLSANAGSGKTRVLTDRVARLLLSGVEPGRILCLTYTKAAASEMQNRLFQRLGEWAMKPDAELREALQNLGAAAPVSRETLSEARRLFARAIETPGGLRIQTIHSFCASLLRRFPLEAGVSPQFTELDERAAKLLRDEIVEDIAAGPHSDAVAALAAIYTGEDFASLTAEIARHAGGLSRPLDDAGCLSLFGLPPNFTHDRLLAEVFLGAEADLLTETARILLTGSTNDQRAGAKLASIDLDKPDAKTLAALEDVLLFSGTVKEESKRFTAKGDQIATKATQPKLAPLSAALNALMLRIEMARPRRLALSAADRTTRLHRFAASFLPAYERRKALRGALDFDDLISRAKALLTDPSVAQWVLFRLDGGIDHILVDEAQDTSPDQWKVIELLAQEFTAGTGARDLERTIFVVGDQKQSIYSFQGADVSAFAEMREAFAGRLRAAQAPFNALDLEYSFRSSQAILRLVDQTFPPHLHPDLGGPSHHIAFRDSMPGWVEIWPHIAPADTPEDGDWADPVDLVSHEHHNAILARQIAGRIGEILASGTMIPEGNGARPVHAGDFLILVRRRSPLFSEIIRACKAAQLPIAGADRLHLGGEIAVKDLTALLAFLATPEDDLALAELLRSPLCGWTEQQLYALAQPRKGYLWEALRAETETCSDTLSMLHDLRDQADFLRPFDLIERALTRHDGRRRLLARLGEEAEDGIDELLSQALAYERNDVPSLTGFLTWLQTDDIQVKRQMETGGRKIRVMTVHGSKGLEAPIVILPDTADMTANDRDELFLLNDTAIWRTPTDASPPEITRLRSERARRSRAEEMRLLYVAMTRAQSWLIVAAAGKLASQSAKPETDRLPAWYDLIRAGAEKIGAMPSGRGRLIYEFGTWPASEPASAAHTAEDTTIDLPDWARRPAPPAARAPQVLNPSKLGGAKVLSGDVEGESHDAKTRGTLLHALFEHLPGLSPERQIRFAEALVPAPLLRDALLAEALAVIGRPEFKQIFASTTLREVSVVAEIEGQRMAGAIDRLIVLPERVIAVDFKSNMIVPQSAAEIPEGLIRQMRAYRAALAQIYPDRSIETALLWTRSACLMQVD</sequence>
<keyword evidence="19" id="KW-1185">Reference proteome</keyword>
<dbReference type="InterPro" id="IPR014151">
    <property type="entry name" value="DNA_helicase_AddA"/>
</dbReference>
<dbReference type="EMBL" id="QXXQ01000009">
    <property type="protein sequence ID" value="RID90941.1"/>
    <property type="molecule type" value="Genomic_DNA"/>
</dbReference>
<keyword evidence="1" id="KW-0540">Nuclease</keyword>
<dbReference type="AlphaFoldDB" id="A0A398BPW2"/>
<dbReference type="InterPro" id="IPR011335">
    <property type="entry name" value="Restrct_endonuc-II-like"/>
</dbReference>
<dbReference type="GO" id="GO:0004527">
    <property type="term" value="F:exonuclease activity"/>
    <property type="evidence" value="ECO:0007669"/>
    <property type="project" value="UniProtKB-KW"/>
</dbReference>
<dbReference type="GO" id="GO:0033202">
    <property type="term" value="C:DNA helicase complex"/>
    <property type="evidence" value="ECO:0007669"/>
    <property type="project" value="TreeGrafter"/>
</dbReference>
<dbReference type="Gene3D" id="1.10.486.10">
    <property type="entry name" value="PCRA, domain 4"/>
    <property type="match status" value="1"/>
</dbReference>
<keyword evidence="2 15" id="KW-0547">Nucleotide-binding</keyword>
<dbReference type="EC" id="5.6.2.4" evidence="12"/>
<evidence type="ECO:0000256" key="3">
    <source>
        <dbReference type="ARBA" id="ARBA00022763"/>
    </source>
</evidence>
<keyword evidence="6" id="KW-0269">Exonuclease</keyword>
<proteinExistence type="predicted"/>
<keyword evidence="7 15" id="KW-0067">ATP-binding</keyword>